<reference evidence="1" key="1">
    <citation type="submission" date="2021-05" db="EMBL/GenBank/DDBJ databases">
        <authorList>
            <person name="Pietrasiak N."/>
            <person name="Ward R."/>
            <person name="Stajich J.E."/>
            <person name="Kurbessoian T."/>
        </authorList>
    </citation>
    <scope>NUCLEOTIDE SEQUENCE</scope>
    <source>
        <strain evidence="1">UHER 2000/2452</strain>
    </source>
</reference>
<name>A0A951QDC7_9CYAN</name>
<dbReference type="AlphaFoldDB" id="A0A951QDC7"/>
<dbReference type="Proteomes" id="UP000757435">
    <property type="component" value="Unassembled WGS sequence"/>
</dbReference>
<organism evidence="1 2">
    <name type="scientific">Drouetiella hepatica Uher 2000/2452</name>
    <dbReference type="NCBI Taxonomy" id="904376"/>
    <lineage>
        <taxon>Bacteria</taxon>
        <taxon>Bacillati</taxon>
        <taxon>Cyanobacteriota</taxon>
        <taxon>Cyanophyceae</taxon>
        <taxon>Oculatellales</taxon>
        <taxon>Oculatellaceae</taxon>
        <taxon>Drouetiella</taxon>
    </lineage>
</organism>
<proteinExistence type="predicted"/>
<reference evidence="1" key="2">
    <citation type="journal article" date="2022" name="Microbiol. Resour. Announc.">
        <title>Metagenome Sequencing to Explore Phylogenomics of Terrestrial Cyanobacteria.</title>
        <authorList>
            <person name="Ward R.D."/>
            <person name="Stajich J.E."/>
            <person name="Johansen J.R."/>
            <person name="Huntemann M."/>
            <person name="Clum A."/>
            <person name="Foster B."/>
            <person name="Foster B."/>
            <person name="Roux S."/>
            <person name="Palaniappan K."/>
            <person name="Varghese N."/>
            <person name="Mukherjee S."/>
            <person name="Reddy T.B.K."/>
            <person name="Daum C."/>
            <person name="Copeland A."/>
            <person name="Chen I.A."/>
            <person name="Ivanova N.N."/>
            <person name="Kyrpides N.C."/>
            <person name="Shapiro N."/>
            <person name="Eloe-Fadrosh E.A."/>
            <person name="Pietrasiak N."/>
        </authorList>
    </citation>
    <scope>NUCLEOTIDE SEQUENCE</scope>
    <source>
        <strain evidence="1">UHER 2000/2452</strain>
    </source>
</reference>
<sequence>MQDFPLLRKEGVNLYRVCYRINASHEIHRPGGFHDFEVAQKIVADFNTRYGEDCEYFLEQVNLKSLSEDILISLVHQGKLSPKEVLPHLSLKSPYVEIWRSKEWHATLDSRFSQSS</sequence>
<accession>A0A951QDC7</accession>
<evidence type="ECO:0000313" key="1">
    <source>
        <dbReference type="EMBL" id="MBW4659670.1"/>
    </source>
</evidence>
<protein>
    <submittedName>
        <fullName evidence="1">Uncharacterized protein</fullName>
    </submittedName>
</protein>
<dbReference type="EMBL" id="JAHHHD010000013">
    <property type="protein sequence ID" value="MBW4659670.1"/>
    <property type="molecule type" value="Genomic_DNA"/>
</dbReference>
<comment type="caution">
    <text evidence="1">The sequence shown here is derived from an EMBL/GenBank/DDBJ whole genome shotgun (WGS) entry which is preliminary data.</text>
</comment>
<gene>
    <name evidence="1" type="ORF">KME15_13420</name>
</gene>
<evidence type="ECO:0000313" key="2">
    <source>
        <dbReference type="Proteomes" id="UP000757435"/>
    </source>
</evidence>